<dbReference type="GO" id="GO:0043161">
    <property type="term" value="P:proteasome-mediated ubiquitin-dependent protein catabolic process"/>
    <property type="evidence" value="ECO:0007669"/>
    <property type="project" value="TreeGrafter"/>
</dbReference>
<protein>
    <submittedName>
        <fullName evidence="2">Ubiquitin-conjugating enzyme E2-binding protein</fullName>
    </submittedName>
</protein>
<dbReference type="Pfam" id="PF09814">
    <property type="entry name" value="HECT_2"/>
    <property type="match status" value="1"/>
</dbReference>
<evidence type="ECO:0000256" key="1">
    <source>
        <dbReference type="SAM" id="MobiDB-lite"/>
    </source>
</evidence>
<dbReference type="PANTHER" id="PTHR31531:SF2">
    <property type="entry name" value="E3 UBIQUITIN-PROTEIN LIGASE E3D"/>
    <property type="match status" value="1"/>
</dbReference>
<dbReference type="GO" id="GO:0061630">
    <property type="term" value="F:ubiquitin protein ligase activity"/>
    <property type="evidence" value="ECO:0007669"/>
    <property type="project" value="TreeGrafter"/>
</dbReference>
<comment type="caution">
    <text evidence="2">The sequence shown here is derived from an EMBL/GenBank/DDBJ whole genome shotgun (WGS) entry which is preliminary data.</text>
</comment>
<proteinExistence type="predicted"/>
<sequence length="435" mass="46839">MTSECAPLLYAELLSNIRQTSLAVSLGSASDASTRVVVAADGENVELQHHGQSHTLRLPSKVALGGAILPIQRPGASTLSWRLPLGQATGLDASSSTESSTWTATDLKVGSPVACRQCQAVVVSQDMVTIWKDLPSENWAEMMEFWHCHKPDDHDHNHGGHGDHHHHDDKSNGISTNGQNTKADDKSLAARGYGASSVISAQQSVGFVDLTTLLFVEQDCSNITYSLSTPEHGSQERQVVVSDENSSQVRSLNVFCSSCQAQLGFYNFRTAAVTLLKWQISCDSISNLSPGLEECLAATLISTIARSASSKSLLLPITETIATTEEEGEGIGKDKVVHIWVLNTGIVYASSANGAAVATRRPGAGSGTLAIKLLYRLVSREEADRMLDSLTGDAQEVNIPVKAIQEVMQHLDQSNTLLPATERVFKEWKVGLLRR</sequence>
<dbReference type="InterPro" id="IPR019193">
    <property type="entry name" value="UBQ-conj_enz_E2-bd_prot"/>
</dbReference>
<dbReference type="GO" id="GO:0000209">
    <property type="term" value="P:protein polyubiquitination"/>
    <property type="evidence" value="ECO:0007669"/>
    <property type="project" value="TreeGrafter"/>
</dbReference>
<feature type="compositionally biased region" description="Basic and acidic residues" evidence="1">
    <location>
        <begin position="156"/>
        <end position="171"/>
    </location>
</feature>
<dbReference type="GO" id="GO:0005829">
    <property type="term" value="C:cytosol"/>
    <property type="evidence" value="ECO:0007669"/>
    <property type="project" value="TreeGrafter"/>
</dbReference>
<dbReference type="GO" id="GO:0031624">
    <property type="term" value="F:ubiquitin conjugating enzyme binding"/>
    <property type="evidence" value="ECO:0007669"/>
    <property type="project" value="TreeGrafter"/>
</dbReference>
<dbReference type="GO" id="GO:0005634">
    <property type="term" value="C:nucleus"/>
    <property type="evidence" value="ECO:0007669"/>
    <property type="project" value="TreeGrafter"/>
</dbReference>
<feature type="region of interest" description="Disordered" evidence="1">
    <location>
        <begin position="156"/>
        <end position="184"/>
    </location>
</feature>
<dbReference type="Proteomes" id="UP001281003">
    <property type="component" value="Unassembled WGS sequence"/>
</dbReference>
<dbReference type="AlphaFoldDB" id="A0AAE0P959"/>
<reference evidence="2" key="1">
    <citation type="journal article" date="2023" name="Mol. Phylogenet. Evol.">
        <title>Genome-scale phylogeny and comparative genomics of the fungal order Sordariales.</title>
        <authorList>
            <person name="Hensen N."/>
            <person name="Bonometti L."/>
            <person name="Westerberg I."/>
            <person name="Brannstrom I.O."/>
            <person name="Guillou S."/>
            <person name="Cros-Aarteil S."/>
            <person name="Calhoun S."/>
            <person name="Haridas S."/>
            <person name="Kuo A."/>
            <person name="Mondo S."/>
            <person name="Pangilinan J."/>
            <person name="Riley R."/>
            <person name="LaButti K."/>
            <person name="Andreopoulos B."/>
            <person name="Lipzen A."/>
            <person name="Chen C."/>
            <person name="Yan M."/>
            <person name="Daum C."/>
            <person name="Ng V."/>
            <person name="Clum A."/>
            <person name="Steindorff A."/>
            <person name="Ohm R.A."/>
            <person name="Martin F."/>
            <person name="Silar P."/>
            <person name="Natvig D.O."/>
            <person name="Lalanne C."/>
            <person name="Gautier V."/>
            <person name="Ament-Velasquez S.L."/>
            <person name="Kruys A."/>
            <person name="Hutchinson M.I."/>
            <person name="Powell A.J."/>
            <person name="Barry K."/>
            <person name="Miller A.N."/>
            <person name="Grigoriev I.V."/>
            <person name="Debuchy R."/>
            <person name="Gladieux P."/>
            <person name="Hiltunen Thoren M."/>
            <person name="Johannesson H."/>
        </authorList>
    </citation>
    <scope>NUCLEOTIDE SEQUENCE</scope>
    <source>
        <strain evidence="2">FGSC 1904</strain>
    </source>
</reference>
<dbReference type="GO" id="GO:0051865">
    <property type="term" value="P:protein autoubiquitination"/>
    <property type="evidence" value="ECO:0007669"/>
    <property type="project" value="TreeGrafter"/>
</dbReference>
<keyword evidence="3" id="KW-1185">Reference proteome</keyword>
<gene>
    <name evidence="2" type="ORF">B0T20DRAFT_41086</name>
</gene>
<accession>A0AAE0P959</accession>
<reference evidence="2" key="2">
    <citation type="submission" date="2023-07" db="EMBL/GenBank/DDBJ databases">
        <authorList>
            <consortium name="Lawrence Berkeley National Laboratory"/>
            <person name="Haridas S."/>
            <person name="Hensen N."/>
            <person name="Bonometti L."/>
            <person name="Westerberg I."/>
            <person name="Brannstrom I.O."/>
            <person name="Guillou S."/>
            <person name="Cros-Aarteil S."/>
            <person name="Calhoun S."/>
            <person name="Kuo A."/>
            <person name="Mondo S."/>
            <person name="Pangilinan J."/>
            <person name="Riley R."/>
            <person name="LaButti K."/>
            <person name="Andreopoulos B."/>
            <person name="Lipzen A."/>
            <person name="Chen C."/>
            <person name="Yanf M."/>
            <person name="Daum C."/>
            <person name="Ng V."/>
            <person name="Clum A."/>
            <person name="Steindorff A."/>
            <person name="Ohm R."/>
            <person name="Martin F."/>
            <person name="Silar P."/>
            <person name="Natvig D."/>
            <person name="Lalanne C."/>
            <person name="Gautier V."/>
            <person name="Ament-velasquez S.L."/>
            <person name="Kruys A."/>
            <person name="Hutchinson M.I."/>
            <person name="Powell A.J."/>
            <person name="Barry K."/>
            <person name="Miller A.N."/>
            <person name="Grigoriev I.V."/>
            <person name="Debuchy R."/>
            <person name="Gladieux P."/>
            <person name="Thoren M.H."/>
            <person name="Johannesson H."/>
        </authorList>
    </citation>
    <scope>NUCLEOTIDE SEQUENCE</scope>
    <source>
        <strain evidence="2">FGSC 1904</strain>
    </source>
</reference>
<evidence type="ECO:0000313" key="2">
    <source>
        <dbReference type="EMBL" id="KAK3395637.1"/>
    </source>
</evidence>
<dbReference type="GO" id="GO:0006513">
    <property type="term" value="P:protein monoubiquitination"/>
    <property type="evidence" value="ECO:0007669"/>
    <property type="project" value="TreeGrafter"/>
</dbReference>
<dbReference type="PANTHER" id="PTHR31531">
    <property type="entry name" value="E3 UBIQUITIN-PROTEIN LIGASE E3D FAMILY MEMBER"/>
    <property type="match status" value="1"/>
</dbReference>
<evidence type="ECO:0000313" key="3">
    <source>
        <dbReference type="Proteomes" id="UP001281003"/>
    </source>
</evidence>
<dbReference type="EMBL" id="JAUTDP010000010">
    <property type="protein sequence ID" value="KAK3395637.1"/>
    <property type="molecule type" value="Genomic_DNA"/>
</dbReference>
<organism evidence="2 3">
    <name type="scientific">Sordaria brevicollis</name>
    <dbReference type="NCBI Taxonomy" id="83679"/>
    <lineage>
        <taxon>Eukaryota</taxon>
        <taxon>Fungi</taxon>
        <taxon>Dikarya</taxon>
        <taxon>Ascomycota</taxon>
        <taxon>Pezizomycotina</taxon>
        <taxon>Sordariomycetes</taxon>
        <taxon>Sordariomycetidae</taxon>
        <taxon>Sordariales</taxon>
        <taxon>Sordariaceae</taxon>
        <taxon>Sordaria</taxon>
    </lineage>
</organism>
<feature type="compositionally biased region" description="Polar residues" evidence="1">
    <location>
        <begin position="172"/>
        <end position="181"/>
    </location>
</feature>
<dbReference type="GO" id="GO:0030332">
    <property type="term" value="F:cyclin binding"/>
    <property type="evidence" value="ECO:0007669"/>
    <property type="project" value="TreeGrafter"/>
</dbReference>
<name>A0AAE0P959_SORBR</name>
<dbReference type="GO" id="GO:0000151">
    <property type="term" value="C:ubiquitin ligase complex"/>
    <property type="evidence" value="ECO:0007669"/>
    <property type="project" value="TreeGrafter"/>
</dbReference>